<name>A0A7Y9JYS5_9CELL</name>
<reference evidence="3 4" key="1">
    <citation type="submission" date="2020-07" db="EMBL/GenBank/DDBJ databases">
        <title>Sequencing the genomes of 1000 actinobacteria strains.</title>
        <authorList>
            <person name="Klenk H.-P."/>
        </authorList>
    </citation>
    <scope>NUCLEOTIDE SEQUENCE [LARGE SCALE GENOMIC DNA]</scope>
    <source>
        <strain evidence="3 4">DSM 24482</strain>
    </source>
</reference>
<reference evidence="2 5" key="2">
    <citation type="submission" date="2021-01" db="EMBL/GenBank/DDBJ databases">
        <title>Whole genome shotgun sequence of Cellulomonas oligotrophica NBRC 109435.</title>
        <authorList>
            <person name="Komaki H."/>
            <person name="Tamura T."/>
        </authorList>
    </citation>
    <scope>NUCLEOTIDE SEQUENCE [LARGE SCALE GENOMIC DNA]</scope>
    <source>
        <strain evidence="2 5">NBRC 109435</strain>
    </source>
</reference>
<evidence type="ECO:0000313" key="3">
    <source>
        <dbReference type="EMBL" id="NYD87107.1"/>
    </source>
</evidence>
<proteinExistence type="predicted"/>
<evidence type="ECO:0000313" key="5">
    <source>
        <dbReference type="Proteomes" id="UP000618382"/>
    </source>
</evidence>
<dbReference type="EMBL" id="BONN01000003">
    <property type="protein sequence ID" value="GIG32107.1"/>
    <property type="molecule type" value="Genomic_DNA"/>
</dbReference>
<evidence type="ECO:0000256" key="1">
    <source>
        <dbReference type="SAM" id="Phobius"/>
    </source>
</evidence>
<feature type="transmembrane region" description="Helical" evidence="1">
    <location>
        <begin position="81"/>
        <end position="101"/>
    </location>
</feature>
<comment type="caution">
    <text evidence="3">The sequence shown here is derived from an EMBL/GenBank/DDBJ whole genome shotgun (WGS) entry which is preliminary data.</text>
</comment>
<gene>
    <name evidence="3" type="ORF">BKA21_002656</name>
    <name evidence="2" type="ORF">Col01nite_12660</name>
</gene>
<dbReference type="EMBL" id="JACCBK010000001">
    <property type="protein sequence ID" value="NYD87107.1"/>
    <property type="molecule type" value="Genomic_DNA"/>
</dbReference>
<accession>A0A7Y9JYS5</accession>
<keyword evidence="1" id="KW-0812">Transmembrane</keyword>
<keyword evidence="5" id="KW-1185">Reference proteome</keyword>
<sequence>MADERARVLRGVVAVLGVLALAVQLVVLPRTAAAAAARYPEVAHLEAPYLLATVLAVLALEIALVAAWMAAPGASAGAARWIDVGAVGLVVSALLLVLVLAHAGFVENVGGPPVPIGIVLLLGLAAAVPPLRRAALAHLAGTGASARA</sequence>
<evidence type="ECO:0000313" key="2">
    <source>
        <dbReference type="EMBL" id="GIG32107.1"/>
    </source>
</evidence>
<dbReference type="AlphaFoldDB" id="A0A7Y9JYS5"/>
<dbReference type="Proteomes" id="UP000577956">
    <property type="component" value="Unassembled WGS sequence"/>
</dbReference>
<feature type="transmembrane region" description="Helical" evidence="1">
    <location>
        <begin position="49"/>
        <end position="69"/>
    </location>
</feature>
<dbReference type="RefSeq" id="WP_140459568.1">
    <property type="nucleotide sequence ID" value="NZ_BAABFI010000009.1"/>
</dbReference>
<evidence type="ECO:0000313" key="4">
    <source>
        <dbReference type="Proteomes" id="UP000577956"/>
    </source>
</evidence>
<keyword evidence="1" id="KW-1133">Transmembrane helix</keyword>
<keyword evidence="1" id="KW-0472">Membrane</keyword>
<dbReference type="Proteomes" id="UP000618382">
    <property type="component" value="Unassembled WGS sequence"/>
</dbReference>
<protein>
    <submittedName>
        <fullName evidence="3">Uncharacterized protein</fullName>
    </submittedName>
</protein>
<feature type="transmembrane region" description="Helical" evidence="1">
    <location>
        <begin position="113"/>
        <end position="131"/>
    </location>
</feature>
<organism evidence="3 4">
    <name type="scientific">Cellulomonas oligotrophica</name>
    <dbReference type="NCBI Taxonomy" id="931536"/>
    <lineage>
        <taxon>Bacteria</taxon>
        <taxon>Bacillati</taxon>
        <taxon>Actinomycetota</taxon>
        <taxon>Actinomycetes</taxon>
        <taxon>Micrococcales</taxon>
        <taxon>Cellulomonadaceae</taxon>
        <taxon>Cellulomonas</taxon>
    </lineage>
</organism>